<dbReference type="GO" id="GO:0015031">
    <property type="term" value="P:protein transport"/>
    <property type="evidence" value="ECO:0007669"/>
    <property type="project" value="UniProtKB-KW"/>
</dbReference>
<dbReference type="AlphaFoldDB" id="A0A3N4ID55"/>
<evidence type="ECO:0000313" key="4">
    <source>
        <dbReference type="Proteomes" id="UP000275078"/>
    </source>
</evidence>
<keyword evidence="1" id="KW-0539">Nucleus</keyword>
<dbReference type="Proteomes" id="UP000275078">
    <property type="component" value="Unassembled WGS sequence"/>
</dbReference>
<keyword evidence="1" id="KW-0963">Cytoplasm</keyword>
<sequence length="135" mass="14856">MSHSDELLKLTSDAARTFTSTYYRAVETNIPSVEGFYLPTAGIVWNGNTLAGGKELVDFLLKSPKATYEVQCYDAQVTTPDGKGSCAFMLQVSGTVKYGDEKSTPRGFSDTFMMKPDLADNKKFLIAHHGFRLVV</sequence>
<dbReference type="InterPro" id="IPR018222">
    <property type="entry name" value="Nuclear_transport_factor_2_euk"/>
</dbReference>
<dbReference type="InterPro" id="IPR002075">
    <property type="entry name" value="NTF2_dom"/>
</dbReference>
<evidence type="ECO:0000313" key="3">
    <source>
        <dbReference type="EMBL" id="RPA83387.1"/>
    </source>
</evidence>
<protein>
    <recommendedName>
        <fullName evidence="1">NTF2-related export protein</fullName>
    </recommendedName>
</protein>
<dbReference type="STRING" id="1160509.A0A3N4ID55"/>
<dbReference type="PROSITE" id="PS50177">
    <property type="entry name" value="NTF2_DOMAIN"/>
    <property type="match status" value="1"/>
</dbReference>
<feature type="domain" description="NTF2" evidence="2">
    <location>
        <begin position="14"/>
        <end position="133"/>
    </location>
</feature>
<proteinExistence type="predicted"/>
<dbReference type="Gene3D" id="3.10.450.50">
    <property type="match status" value="1"/>
</dbReference>
<comment type="function">
    <text evidence="1">Has a role in nuclear-cytoplasmic transport of proteins and mRNAs.</text>
</comment>
<dbReference type="EMBL" id="ML119665">
    <property type="protein sequence ID" value="RPA83387.1"/>
    <property type="molecule type" value="Genomic_DNA"/>
</dbReference>
<evidence type="ECO:0000259" key="2">
    <source>
        <dbReference type="PROSITE" id="PS50177"/>
    </source>
</evidence>
<dbReference type="GO" id="GO:0051028">
    <property type="term" value="P:mRNA transport"/>
    <property type="evidence" value="ECO:0007669"/>
    <property type="project" value="UniProtKB-UniRule"/>
</dbReference>
<keyword evidence="1" id="KW-0653">Protein transport</keyword>
<dbReference type="PANTHER" id="PTHR12612">
    <property type="entry name" value="NUCLEAR TRANSPORT FACTOR 2"/>
    <property type="match status" value="1"/>
</dbReference>
<dbReference type="Pfam" id="PF02136">
    <property type="entry name" value="NTF2"/>
    <property type="match status" value="1"/>
</dbReference>
<evidence type="ECO:0000256" key="1">
    <source>
        <dbReference type="RuleBase" id="RU369002"/>
    </source>
</evidence>
<dbReference type="GO" id="GO:0005634">
    <property type="term" value="C:nucleus"/>
    <property type="evidence" value="ECO:0007669"/>
    <property type="project" value="UniProtKB-SubCell"/>
</dbReference>
<dbReference type="GO" id="GO:0005737">
    <property type="term" value="C:cytoplasm"/>
    <property type="evidence" value="ECO:0007669"/>
    <property type="project" value="UniProtKB-SubCell"/>
</dbReference>
<keyword evidence="1" id="KW-0813">Transport</keyword>
<dbReference type="InterPro" id="IPR032710">
    <property type="entry name" value="NTF2-like_dom_sf"/>
</dbReference>
<organism evidence="3 4">
    <name type="scientific">Ascobolus immersus RN42</name>
    <dbReference type="NCBI Taxonomy" id="1160509"/>
    <lineage>
        <taxon>Eukaryota</taxon>
        <taxon>Fungi</taxon>
        <taxon>Dikarya</taxon>
        <taxon>Ascomycota</taxon>
        <taxon>Pezizomycotina</taxon>
        <taxon>Pezizomycetes</taxon>
        <taxon>Pezizales</taxon>
        <taxon>Ascobolaceae</taxon>
        <taxon>Ascobolus</taxon>
    </lineage>
</organism>
<reference evidence="3 4" key="1">
    <citation type="journal article" date="2018" name="Nat. Ecol. Evol.">
        <title>Pezizomycetes genomes reveal the molecular basis of ectomycorrhizal truffle lifestyle.</title>
        <authorList>
            <person name="Murat C."/>
            <person name="Payen T."/>
            <person name="Noel B."/>
            <person name="Kuo A."/>
            <person name="Morin E."/>
            <person name="Chen J."/>
            <person name="Kohler A."/>
            <person name="Krizsan K."/>
            <person name="Balestrini R."/>
            <person name="Da Silva C."/>
            <person name="Montanini B."/>
            <person name="Hainaut M."/>
            <person name="Levati E."/>
            <person name="Barry K.W."/>
            <person name="Belfiori B."/>
            <person name="Cichocki N."/>
            <person name="Clum A."/>
            <person name="Dockter R.B."/>
            <person name="Fauchery L."/>
            <person name="Guy J."/>
            <person name="Iotti M."/>
            <person name="Le Tacon F."/>
            <person name="Lindquist E.A."/>
            <person name="Lipzen A."/>
            <person name="Malagnac F."/>
            <person name="Mello A."/>
            <person name="Molinier V."/>
            <person name="Miyauchi S."/>
            <person name="Poulain J."/>
            <person name="Riccioni C."/>
            <person name="Rubini A."/>
            <person name="Sitrit Y."/>
            <person name="Splivallo R."/>
            <person name="Traeger S."/>
            <person name="Wang M."/>
            <person name="Zifcakova L."/>
            <person name="Wipf D."/>
            <person name="Zambonelli A."/>
            <person name="Paolocci F."/>
            <person name="Nowrousian M."/>
            <person name="Ottonello S."/>
            <person name="Baldrian P."/>
            <person name="Spatafora J.W."/>
            <person name="Henrissat B."/>
            <person name="Nagy L.G."/>
            <person name="Aury J.M."/>
            <person name="Wincker P."/>
            <person name="Grigoriev I.V."/>
            <person name="Bonfante P."/>
            <person name="Martin F.M."/>
        </authorList>
    </citation>
    <scope>NUCLEOTIDE SEQUENCE [LARGE SCALE GENOMIC DNA]</scope>
    <source>
        <strain evidence="3 4">RN42</strain>
    </source>
</reference>
<dbReference type="SUPFAM" id="SSF54427">
    <property type="entry name" value="NTF2-like"/>
    <property type="match status" value="1"/>
</dbReference>
<keyword evidence="4" id="KW-1185">Reference proteome</keyword>
<dbReference type="OrthoDB" id="25408at2759"/>
<accession>A0A3N4ID55</accession>
<dbReference type="InterPro" id="IPR045875">
    <property type="entry name" value="NTF2"/>
</dbReference>
<name>A0A3N4ID55_ASCIM</name>
<comment type="subcellular location">
    <subcellularLocation>
        <location evidence="1">Cytoplasm</location>
    </subcellularLocation>
    <subcellularLocation>
        <location evidence="1">Nucleus</location>
    </subcellularLocation>
</comment>
<dbReference type="GO" id="GO:0006913">
    <property type="term" value="P:nucleocytoplasmic transport"/>
    <property type="evidence" value="ECO:0007669"/>
    <property type="project" value="UniProtKB-UniRule"/>
</dbReference>
<gene>
    <name evidence="3" type="ORF">BJ508DRAFT_360598</name>
</gene>